<feature type="domain" description="F-box" evidence="1">
    <location>
        <begin position="49"/>
        <end position="96"/>
    </location>
</feature>
<evidence type="ECO:0000313" key="3">
    <source>
        <dbReference type="Proteomes" id="UP000077266"/>
    </source>
</evidence>
<dbReference type="AlphaFoldDB" id="A0A165QF97"/>
<evidence type="ECO:0000313" key="2">
    <source>
        <dbReference type="EMBL" id="KZW03527.1"/>
    </source>
</evidence>
<dbReference type="InParanoid" id="A0A165QF97"/>
<dbReference type="EMBL" id="KV425883">
    <property type="protein sequence ID" value="KZW03527.1"/>
    <property type="molecule type" value="Genomic_DNA"/>
</dbReference>
<name>A0A165QF97_EXIGL</name>
<dbReference type="SMART" id="SM00256">
    <property type="entry name" value="FBOX"/>
    <property type="match status" value="1"/>
</dbReference>
<gene>
    <name evidence="2" type="ORF">EXIGLDRAFT_721744</name>
</gene>
<dbReference type="InterPro" id="IPR001810">
    <property type="entry name" value="F-box_dom"/>
</dbReference>
<dbReference type="Gene3D" id="1.20.1280.50">
    <property type="match status" value="1"/>
</dbReference>
<proteinExistence type="predicted"/>
<protein>
    <recommendedName>
        <fullName evidence="1">F-box domain-containing protein</fullName>
    </recommendedName>
</protein>
<dbReference type="OrthoDB" id="2746049at2759"/>
<dbReference type="Pfam" id="PF12937">
    <property type="entry name" value="F-box-like"/>
    <property type="match status" value="1"/>
</dbReference>
<keyword evidence="3" id="KW-1185">Reference proteome</keyword>
<accession>A0A165QF97</accession>
<sequence length="541" mass="60164">MTLPETTTLSTTQRDELAKLVRSIVIRRPDYDLLVSDVEAIARCVVDSIQRPPQLPPELLCSILSWLSFKDVVSASSTCRTWREAILDDARLWATITVAYETGLTPLALFIDRAKSLPLDLALRIPAIDLASYDDMLLELPRLLRTHLARISALAIRMTRTTILVAGFIQALSAPASILQRCTLRITADPMDMVDDGDPVLLPSDVFAGQAPRLTEIYMENVTIPVETQWSAFASLQKLLFTGPASVISPSTLYDIILHCPHLEHIAAWFLPEDHMAMQLMLRPQLPHRQMLKTVRLDWVSLAGLGPVALPREHAIMHCLHPETESQLSITCSGAWFTNDPLPLKSISVLPPKESRRGAASALEFDVHCVGQESTAYRGTYGLTMHHAAFFLSRYTSMNSTTITELVVPSVVFCRHVMPPQFPSLNSLSIILDHRHVVFSNNNGKLLGLRSMTGLETLRFAKATGARALSSEVAVDAGAVIRCFETYRTGMQRIGRLVLCGIRTMLTSEDVSAFVEEVIHEEWSPPTELRLKGTDEEPWLE</sequence>
<reference evidence="2 3" key="1">
    <citation type="journal article" date="2016" name="Mol. Biol. Evol.">
        <title>Comparative Genomics of Early-Diverging Mushroom-Forming Fungi Provides Insights into the Origins of Lignocellulose Decay Capabilities.</title>
        <authorList>
            <person name="Nagy L.G."/>
            <person name="Riley R."/>
            <person name="Tritt A."/>
            <person name="Adam C."/>
            <person name="Daum C."/>
            <person name="Floudas D."/>
            <person name="Sun H."/>
            <person name="Yadav J.S."/>
            <person name="Pangilinan J."/>
            <person name="Larsson K.H."/>
            <person name="Matsuura K."/>
            <person name="Barry K."/>
            <person name="Labutti K."/>
            <person name="Kuo R."/>
            <person name="Ohm R.A."/>
            <person name="Bhattacharya S.S."/>
            <person name="Shirouzu T."/>
            <person name="Yoshinaga Y."/>
            <person name="Martin F.M."/>
            <person name="Grigoriev I.V."/>
            <person name="Hibbett D.S."/>
        </authorList>
    </citation>
    <scope>NUCLEOTIDE SEQUENCE [LARGE SCALE GENOMIC DNA]</scope>
    <source>
        <strain evidence="2 3">HHB12029</strain>
    </source>
</reference>
<evidence type="ECO:0000259" key="1">
    <source>
        <dbReference type="PROSITE" id="PS50181"/>
    </source>
</evidence>
<dbReference type="SUPFAM" id="SSF81383">
    <property type="entry name" value="F-box domain"/>
    <property type="match status" value="1"/>
</dbReference>
<organism evidence="2 3">
    <name type="scientific">Exidia glandulosa HHB12029</name>
    <dbReference type="NCBI Taxonomy" id="1314781"/>
    <lineage>
        <taxon>Eukaryota</taxon>
        <taxon>Fungi</taxon>
        <taxon>Dikarya</taxon>
        <taxon>Basidiomycota</taxon>
        <taxon>Agaricomycotina</taxon>
        <taxon>Agaricomycetes</taxon>
        <taxon>Auriculariales</taxon>
        <taxon>Exidiaceae</taxon>
        <taxon>Exidia</taxon>
    </lineage>
</organism>
<dbReference type="PROSITE" id="PS50181">
    <property type="entry name" value="FBOX"/>
    <property type="match status" value="1"/>
</dbReference>
<dbReference type="Proteomes" id="UP000077266">
    <property type="component" value="Unassembled WGS sequence"/>
</dbReference>
<dbReference type="InterPro" id="IPR036047">
    <property type="entry name" value="F-box-like_dom_sf"/>
</dbReference>